<comment type="caution">
    <text evidence="5">The sequence shown here is derived from an EMBL/GenBank/DDBJ whole genome shotgun (WGS) entry which is preliminary data.</text>
</comment>
<dbReference type="InterPro" id="IPR036390">
    <property type="entry name" value="WH_DNA-bd_sf"/>
</dbReference>
<evidence type="ECO:0000313" key="6">
    <source>
        <dbReference type="Proteomes" id="UP000238479"/>
    </source>
</evidence>
<dbReference type="GO" id="GO:0030777">
    <property type="term" value="F:(S)-scoulerine 9-O-methyltransferase activity"/>
    <property type="evidence" value="ECO:0007669"/>
    <property type="project" value="UniProtKB-EC"/>
</dbReference>
<dbReference type="Gramene" id="PRQ32414">
    <property type="protein sequence ID" value="PRQ32414"/>
    <property type="gene ID" value="RchiOBHm_Chr5g0046111"/>
</dbReference>
<dbReference type="AlphaFoldDB" id="A0A2P6QE06"/>
<dbReference type="InterPro" id="IPR029063">
    <property type="entry name" value="SAM-dependent_MTases_sf"/>
</dbReference>
<dbReference type="Gene3D" id="1.10.10.10">
    <property type="entry name" value="Winged helix-like DNA-binding domain superfamily/Winged helix DNA-binding domain"/>
    <property type="match status" value="1"/>
</dbReference>
<organism evidence="5 6">
    <name type="scientific">Rosa chinensis</name>
    <name type="common">China rose</name>
    <dbReference type="NCBI Taxonomy" id="74649"/>
    <lineage>
        <taxon>Eukaryota</taxon>
        <taxon>Viridiplantae</taxon>
        <taxon>Streptophyta</taxon>
        <taxon>Embryophyta</taxon>
        <taxon>Tracheophyta</taxon>
        <taxon>Spermatophyta</taxon>
        <taxon>Magnoliopsida</taxon>
        <taxon>eudicotyledons</taxon>
        <taxon>Gunneridae</taxon>
        <taxon>Pentapetalae</taxon>
        <taxon>rosids</taxon>
        <taxon>fabids</taxon>
        <taxon>Rosales</taxon>
        <taxon>Rosaceae</taxon>
        <taxon>Rosoideae</taxon>
        <taxon>Rosoideae incertae sedis</taxon>
        <taxon>Rosa</taxon>
    </lineage>
</organism>
<dbReference type="EC" id="2.1.1.117" evidence="5"/>
<evidence type="ECO:0000256" key="1">
    <source>
        <dbReference type="ARBA" id="ARBA00022603"/>
    </source>
</evidence>
<dbReference type="SUPFAM" id="SSF46785">
    <property type="entry name" value="Winged helix' DNA-binding domain"/>
    <property type="match status" value="1"/>
</dbReference>
<evidence type="ECO:0000256" key="3">
    <source>
        <dbReference type="ARBA" id="ARBA00022691"/>
    </source>
</evidence>
<dbReference type="SUPFAM" id="SSF53335">
    <property type="entry name" value="S-adenosyl-L-methionine-dependent methyltransferases"/>
    <property type="match status" value="1"/>
</dbReference>
<keyword evidence="6" id="KW-1185">Reference proteome</keyword>
<dbReference type="Pfam" id="PF00891">
    <property type="entry name" value="Methyltransf_2"/>
    <property type="match status" value="1"/>
</dbReference>
<dbReference type="GO" id="GO:0032259">
    <property type="term" value="P:methylation"/>
    <property type="evidence" value="ECO:0007669"/>
    <property type="project" value="UniProtKB-KW"/>
</dbReference>
<evidence type="ECO:0000313" key="5">
    <source>
        <dbReference type="EMBL" id="PRQ32414.1"/>
    </source>
</evidence>
<protein>
    <submittedName>
        <fullName evidence="5">Putative (S)-scoulerine 9-O-methyltransferase</fullName>
        <ecNumber evidence="5">2.1.1.117</ecNumber>
    </submittedName>
</protein>
<feature type="domain" description="O-methyltransferase C-terminal" evidence="4">
    <location>
        <begin position="96"/>
        <end position="169"/>
    </location>
</feature>
<dbReference type="Proteomes" id="UP000238479">
    <property type="component" value="Chromosome 5"/>
</dbReference>
<keyword evidence="1 5" id="KW-0489">Methyltransferase</keyword>
<sequence length="169" mass="18683">MTLRAAVELNVFSGRGVHLTSEEIKNPSAAIANLERILKLLSVNSLLSASLRPSANDNTVQEVAYGLTKKALCLIPNEDGRLYVLKHMMLEPECSPFDKAHGQSLYEYMSEKPEMIQLFDKNVLEVYRGFNELKELMDVGGGDGSSIARIVSMHLHIHGINFNVPSVIA</sequence>
<gene>
    <name evidence="5" type="ORF">RchiOBHm_Chr5g0046111</name>
</gene>
<dbReference type="InterPro" id="IPR036388">
    <property type="entry name" value="WH-like_DNA-bd_sf"/>
</dbReference>
<name>A0A2P6QE06_ROSCH</name>
<keyword evidence="3" id="KW-0949">S-adenosyl-L-methionine</keyword>
<evidence type="ECO:0000259" key="4">
    <source>
        <dbReference type="Pfam" id="PF00891"/>
    </source>
</evidence>
<proteinExistence type="predicted"/>
<keyword evidence="2 5" id="KW-0808">Transferase</keyword>
<accession>A0A2P6QE06</accession>
<reference evidence="5 6" key="1">
    <citation type="journal article" date="2018" name="Nat. Genet.">
        <title>The Rosa genome provides new insights in the design of modern roses.</title>
        <authorList>
            <person name="Bendahmane M."/>
        </authorList>
    </citation>
    <scope>NUCLEOTIDE SEQUENCE [LARGE SCALE GENOMIC DNA]</scope>
    <source>
        <strain evidence="6">cv. Old Blush</strain>
    </source>
</reference>
<evidence type="ECO:0000256" key="2">
    <source>
        <dbReference type="ARBA" id="ARBA00022679"/>
    </source>
</evidence>
<dbReference type="GO" id="GO:0008171">
    <property type="term" value="F:O-methyltransferase activity"/>
    <property type="evidence" value="ECO:0007669"/>
    <property type="project" value="InterPro"/>
</dbReference>
<dbReference type="PANTHER" id="PTHR11746">
    <property type="entry name" value="O-METHYLTRANSFERASE"/>
    <property type="match status" value="1"/>
</dbReference>
<dbReference type="Gene3D" id="3.40.50.150">
    <property type="entry name" value="Vaccinia Virus protein VP39"/>
    <property type="match status" value="1"/>
</dbReference>
<dbReference type="InterPro" id="IPR016461">
    <property type="entry name" value="COMT-like"/>
</dbReference>
<dbReference type="EMBL" id="PDCK01000043">
    <property type="protein sequence ID" value="PRQ32414.1"/>
    <property type="molecule type" value="Genomic_DNA"/>
</dbReference>
<dbReference type="InterPro" id="IPR001077">
    <property type="entry name" value="COMT_C"/>
</dbReference>